<dbReference type="OrthoDB" id="5415072at2759"/>
<evidence type="ECO:0000256" key="2">
    <source>
        <dbReference type="ARBA" id="ARBA00023139"/>
    </source>
</evidence>
<dbReference type="InterPro" id="IPR031632">
    <property type="entry name" value="SVIP"/>
</dbReference>
<feature type="region of interest" description="Disordered" evidence="4">
    <location>
        <begin position="1"/>
        <end position="126"/>
    </location>
</feature>
<keyword evidence="3" id="KW-0449">Lipoprotein</keyword>
<evidence type="ECO:0000256" key="3">
    <source>
        <dbReference type="ARBA" id="ARBA00023288"/>
    </source>
</evidence>
<sequence>MGNICSRASNDPEAFSSPGRVVGTNPSNQSAAPRASVPAKANWKNSPGRTLGDSAGAQGDSDEARSNAAIAAQKRAETASSGNKGKLGSKLAAQKAKTQTQTLNEASETERATRAQDDQREVAAYQ</sequence>
<accession>A0A9W9SIV4</accession>
<evidence type="ECO:0000313" key="5">
    <source>
        <dbReference type="EMBL" id="KAJ5379235.1"/>
    </source>
</evidence>
<name>A0A9W9SIV4_9EURO</name>
<keyword evidence="6" id="KW-1185">Reference proteome</keyword>
<keyword evidence="1" id="KW-0519">Myristate</keyword>
<feature type="compositionally biased region" description="Basic and acidic residues" evidence="4">
    <location>
        <begin position="108"/>
        <end position="126"/>
    </location>
</feature>
<gene>
    <name evidence="5" type="ORF">N7509_012354</name>
</gene>
<evidence type="ECO:0000256" key="4">
    <source>
        <dbReference type="SAM" id="MobiDB-lite"/>
    </source>
</evidence>
<protein>
    <submittedName>
        <fullName evidence="5">Uncharacterized protein</fullName>
    </submittedName>
</protein>
<dbReference type="AlphaFoldDB" id="A0A9W9SIV4"/>
<dbReference type="RefSeq" id="XP_056483021.1">
    <property type="nucleotide sequence ID" value="XM_056636991.1"/>
</dbReference>
<dbReference type="Proteomes" id="UP001147747">
    <property type="component" value="Unassembled WGS sequence"/>
</dbReference>
<proteinExistence type="predicted"/>
<dbReference type="GeneID" id="81375971"/>
<reference evidence="5" key="2">
    <citation type="journal article" date="2023" name="IMA Fungus">
        <title>Comparative genomic study of the Penicillium genus elucidates a diverse pangenome and 15 lateral gene transfer events.</title>
        <authorList>
            <person name="Petersen C."/>
            <person name="Sorensen T."/>
            <person name="Nielsen M.R."/>
            <person name="Sondergaard T.E."/>
            <person name="Sorensen J.L."/>
            <person name="Fitzpatrick D.A."/>
            <person name="Frisvad J.C."/>
            <person name="Nielsen K.L."/>
        </authorList>
    </citation>
    <scope>NUCLEOTIDE SEQUENCE</scope>
    <source>
        <strain evidence="5">IBT 29677</strain>
    </source>
</reference>
<evidence type="ECO:0000313" key="6">
    <source>
        <dbReference type="Proteomes" id="UP001147747"/>
    </source>
</evidence>
<dbReference type="EMBL" id="JAPZBU010000011">
    <property type="protein sequence ID" value="KAJ5379235.1"/>
    <property type="molecule type" value="Genomic_DNA"/>
</dbReference>
<keyword evidence="2" id="KW-0564">Palmitate</keyword>
<evidence type="ECO:0000256" key="1">
    <source>
        <dbReference type="ARBA" id="ARBA00022707"/>
    </source>
</evidence>
<dbReference type="Pfam" id="PF15811">
    <property type="entry name" value="SVIP"/>
    <property type="match status" value="1"/>
</dbReference>
<feature type="compositionally biased region" description="Polar residues" evidence="4">
    <location>
        <begin position="96"/>
        <end position="106"/>
    </location>
</feature>
<reference evidence="5" key="1">
    <citation type="submission" date="2022-12" db="EMBL/GenBank/DDBJ databases">
        <authorList>
            <person name="Petersen C."/>
        </authorList>
    </citation>
    <scope>NUCLEOTIDE SEQUENCE</scope>
    <source>
        <strain evidence="5">IBT 29677</strain>
    </source>
</reference>
<organism evidence="5 6">
    <name type="scientific">Penicillium cosmopolitanum</name>
    <dbReference type="NCBI Taxonomy" id="1131564"/>
    <lineage>
        <taxon>Eukaryota</taxon>
        <taxon>Fungi</taxon>
        <taxon>Dikarya</taxon>
        <taxon>Ascomycota</taxon>
        <taxon>Pezizomycotina</taxon>
        <taxon>Eurotiomycetes</taxon>
        <taxon>Eurotiomycetidae</taxon>
        <taxon>Eurotiales</taxon>
        <taxon>Aspergillaceae</taxon>
        <taxon>Penicillium</taxon>
    </lineage>
</organism>
<comment type="caution">
    <text evidence="5">The sequence shown here is derived from an EMBL/GenBank/DDBJ whole genome shotgun (WGS) entry which is preliminary data.</text>
</comment>